<dbReference type="Pfam" id="PF02485">
    <property type="entry name" value="Branch"/>
    <property type="match status" value="1"/>
</dbReference>
<dbReference type="PANTHER" id="PTHR46025:SF3">
    <property type="entry name" value="XYLOSYLTRANSFERASE OXT"/>
    <property type="match status" value="1"/>
</dbReference>
<dbReference type="PANTHER" id="PTHR46025">
    <property type="entry name" value="XYLOSYLTRANSFERASE OXT"/>
    <property type="match status" value="1"/>
</dbReference>
<gene>
    <name evidence="21" type="primary">EOG090X01AN</name>
</gene>
<keyword evidence="17" id="KW-0325">Glycoprotein</keyword>
<dbReference type="Pfam" id="PF12529">
    <property type="entry name" value="Xylo_C"/>
    <property type="match status" value="1"/>
</dbReference>
<evidence type="ECO:0000256" key="8">
    <source>
        <dbReference type="ARBA" id="ARBA00022679"/>
    </source>
</evidence>
<evidence type="ECO:0000256" key="19">
    <source>
        <dbReference type="ARBA" id="ARBA00047847"/>
    </source>
</evidence>
<dbReference type="GO" id="GO:0046872">
    <property type="term" value="F:metal ion binding"/>
    <property type="evidence" value="ECO:0007669"/>
    <property type="project" value="UniProtKB-KW"/>
</dbReference>
<dbReference type="GO" id="GO:0000139">
    <property type="term" value="C:Golgi membrane"/>
    <property type="evidence" value="ECO:0007669"/>
    <property type="project" value="UniProtKB-SubCell"/>
</dbReference>
<proteinExistence type="inferred from homology"/>
<keyword evidence="15" id="KW-0472">Membrane</keyword>
<evidence type="ECO:0000256" key="13">
    <source>
        <dbReference type="ARBA" id="ARBA00022989"/>
    </source>
</evidence>
<name>A0A9N6ZEF7_9CRUS</name>
<evidence type="ECO:0000256" key="11">
    <source>
        <dbReference type="ARBA" id="ARBA00022824"/>
    </source>
</evidence>
<keyword evidence="11" id="KW-0256">Endoplasmic reticulum</keyword>
<dbReference type="GO" id="GO:0030158">
    <property type="term" value="F:protein xylosyltransferase activity"/>
    <property type="evidence" value="ECO:0007669"/>
    <property type="project" value="UniProtKB-EC"/>
</dbReference>
<dbReference type="EC" id="2.4.2.26" evidence="6"/>
<dbReference type="InterPro" id="IPR043538">
    <property type="entry name" value="XYLT"/>
</dbReference>
<dbReference type="AlphaFoldDB" id="A0A9N6ZEF7"/>
<evidence type="ECO:0000256" key="6">
    <source>
        <dbReference type="ARBA" id="ARBA00011972"/>
    </source>
</evidence>
<comment type="catalytic activity">
    <reaction evidence="19">
        <text>UDP-alpha-D-xylose + L-seryl-[protein] = 3-O-(beta-D-xylosyl)-L-seryl-[protein] + UDP + H(+)</text>
        <dbReference type="Rhea" id="RHEA:50192"/>
        <dbReference type="Rhea" id="RHEA-COMP:9863"/>
        <dbReference type="Rhea" id="RHEA-COMP:12567"/>
        <dbReference type="ChEBI" id="CHEBI:15378"/>
        <dbReference type="ChEBI" id="CHEBI:29999"/>
        <dbReference type="ChEBI" id="CHEBI:57632"/>
        <dbReference type="ChEBI" id="CHEBI:58223"/>
        <dbReference type="ChEBI" id="CHEBI:132085"/>
        <dbReference type="EC" id="2.4.2.26"/>
    </reaction>
</comment>
<comment type="subcellular location">
    <subcellularLocation>
        <location evidence="2">Endoplasmic reticulum membrane</location>
        <topology evidence="2">Single-pass type II membrane protein</topology>
    </subcellularLocation>
    <subcellularLocation>
        <location evidence="1">Golgi apparatus membrane</location>
        <topology evidence="1">Single-pass type II membrane protein</topology>
    </subcellularLocation>
</comment>
<evidence type="ECO:0000256" key="7">
    <source>
        <dbReference type="ARBA" id="ARBA00022676"/>
    </source>
</evidence>
<comment type="pathway">
    <text evidence="3">Glycan metabolism; chondroitin sulfate biosynthesis.</text>
</comment>
<dbReference type="InterPro" id="IPR003406">
    <property type="entry name" value="Glyco_trans_14"/>
</dbReference>
<evidence type="ECO:0000256" key="18">
    <source>
        <dbReference type="ARBA" id="ARBA00042865"/>
    </source>
</evidence>
<evidence type="ECO:0000256" key="5">
    <source>
        <dbReference type="ARBA" id="ARBA00010195"/>
    </source>
</evidence>
<keyword evidence="8" id="KW-0808">Transferase</keyword>
<feature type="domain" description="Xylosyltransferase C-terminal" evidence="20">
    <location>
        <begin position="153"/>
        <end position="298"/>
    </location>
</feature>
<evidence type="ECO:0000256" key="15">
    <source>
        <dbReference type="ARBA" id="ARBA00023136"/>
    </source>
</evidence>
<evidence type="ECO:0000256" key="17">
    <source>
        <dbReference type="ARBA" id="ARBA00023180"/>
    </source>
</evidence>
<dbReference type="GO" id="GO:0005789">
    <property type="term" value="C:endoplasmic reticulum membrane"/>
    <property type="evidence" value="ECO:0007669"/>
    <property type="project" value="UniProtKB-SubCell"/>
</dbReference>
<organism evidence="21">
    <name type="scientific">Lynceus sp. MCZ IZ 141354</name>
    <dbReference type="NCBI Taxonomy" id="1930659"/>
    <lineage>
        <taxon>Eukaryota</taxon>
        <taxon>Metazoa</taxon>
        <taxon>Ecdysozoa</taxon>
        <taxon>Arthropoda</taxon>
        <taxon>Crustacea</taxon>
        <taxon>Branchiopoda</taxon>
        <taxon>Diplostraca</taxon>
        <taxon>Laevicaudata</taxon>
        <taxon>Lynceidae</taxon>
        <taxon>Lynceus</taxon>
    </lineage>
</organism>
<keyword evidence="10" id="KW-0479">Metal-binding</keyword>
<comment type="pathway">
    <text evidence="4">Glycan metabolism; heparan sulfate biosynthesis.</text>
</comment>
<sequence>MWRIGERPLPEGLRIDGGSDWVGLNRKFVDYILKSNPLVEGLKSYFNYTLLPAESFFHIVLLNSEHCQTSSDNNLRTTLWKRSQGCLCQHKHIVDWCGCSPMVFRIADWSRIEVAMDTQNNVFFARKFDPTIDSFVLSQIESRSFQSNHFDSKYWESTYHKSDLKSPPKALLMACDVFVEIVFAQLKCELQNNFDIIETTSYFSRDLYQGELMKFRFYQGNLSYVAEAWIKPNDDEFLVHPVTKIVVSSDYDPKEQVHRNRFRILSSTSKPTLLLKLTPPFNLTFVEAVWVDPLNVIRTVDVINVTEHALVHSKQYNSEMSPGLWSVLVLDEDKLLAKTDFIVMKTKETVLNLRGNSTWQQTYSKFISARESLSWGHFDKKIRNSNEVESDSLRRLGDTLKEFYSVVDVCFDGSVAPCVQNGVLCASTQWSSLSPDPKSNL</sequence>
<evidence type="ECO:0000256" key="1">
    <source>
        <dbReference type="ARBA" id="ARBA00004323"/>
    </source>
</evidence>
<evidence type="ECO:0000256" key="12">
    <source>
        <dbReference type="ARBA" id="ARBA00022968"/>
    </source>
</evidence>
<dbReference type="GO" id="GO:0050650">
    <property type="term" value="P:chondroitin sulfate proteoglycan biosynthetic process"/>
    <property type="evidence" value="ECO:0007669"/>
    <property type="project" value="TreeGrafter"/>
</dbReference>
<evidence type="ECO:0000259" key="20">
    <source>
        <dbReference type="Pfam" id="PF12529"/>
    </source>
</evidence>
<evidence type="ECO:0000256" key="10">
    <source>
        <dbReference type="ARBA" id="ARBA00022723"/>
    </source>
</evidence>
<evidence type="ECO:0000256" key="4">
    <source>
        <dbReference type="ARBA" id="ARBA00005093"/>
    </source>
</evidence>
<dbReference type="InterPro" id="IPR024448">
    <property type="entry name" value="XylT_C"/>
</dbReference>
<dbReference type="GO" id="GO:0015012">
    <property type="term" value="P:heparan sulfate proteoglycan biosynthetic process"/>
    <property type="evidence" value="ECO:0007669"/>
    <property type="project" value="TreeGrafter"/>
</dbReference>
<evidence type="ECO:0000256" key="14">
    <source>
        <dbReference type="ARBA" id="ARBA00023034"/>
    </source>
</evidence>
<evidence type="ECO:0000256" key="16">
    <source>
        <dbReference type="ARBA" id="ARBA00023157"/>
    </source>
</evidence>
<evidence type="ECO:0000256" key="9">
    <source>
        <dbReference type="ARBA" id="ARBA00022692"/>
    </source>
</evidence>
<keyword evidence="12" id="KW-0735">Signal-anchor</keyword>
<evidence type="ECO:0000256" key="3">
    <source>
        <dbReference type="ARBA" id="ARBA00004840"/>
    </source>
</evidence>
<comment type="similarity">
    <text evidence="5">Belongs to the glycosyltransferase 14 family. XylT subfamily.</text>
</comment>
<evidence type="ECO:0000313" key="21">
    <source>
        <dbReference type="EMBL" id="CAG4645361.1"/>
    </source>
</evidence>
<keyword evidence="16" id="KW-1015">Disulfide bond</keyword>
<reference evidence="21" key="1">
    <citation type="submission" date="2021-04" db="EMBL/GenBank/DDBJ databases">
        <authorList>
            <person name="Cornetti L."/>
        </authorList>
    </citation>
    <scope>NUCLEOTIDE SEQUENCE</scope>
</reference>
<evidence type="ECO:0000256" key="2">
    <source>
        <dbReference type="ARBA" id="ARBA00004648"/>
    </source>
</evidence>
<keyword evidence="13" id="KW-1133">Transmembrane helix</keyword>
<protein>
    <recommendedName>
        <fullName evidence="6">protein xylosyltransferase</fullName>
        <ecNumber evidence="6">2.4.2.26</ecNumber>
    </recommendedName>
    <alternativeName>
        <fullName evidence="18">Peptide O-xylosyltransferase</fullName>
    </alternativeName>
</protein>
<keyword evidence="9" id="KW-0812">Transmembrane</keyword>
<dbReference type="EMBL" id="OC988706">
    <property type="protein sequence ID" value="CAG4645361.1"/>
    <property type="molecule type" value="Genomic_DNA"/>
</dbReference>
<accession>A0A9N6ZEF7</accession>
<keyword evidence="14" id="KW-0333">Golgi apparatus</keyword>
<keyword evidence="7" id="KW-0328">Glycosyltransferase</keyword>